<sequence length="220" mass="24310">MNDDRVIWNWDHALAALPEMLWAFLTVTLYVTVLGSIIAAALGLLIALARKSTPRPIAGILTFVMNFIRMTPLVVQLLFAYYAFTTVPPLTLGVIIFGIHYATYMAEVYRAGIDAVPRGQWEAATALSMSRGRTWTAVVIPQALRSTLPALGNYVISMFKETPFLAVITVTDMVRAAQEYGASHFRFIEAIIMAGILFLVASYPTSLLVGRMEKRLAYTA</sequence>
<keyword evidence="3" id="KW-1003">Cell membrane</keyword>
<dbReference type="NCBIfam" id="TIGR01726">
    <property type="entry name" value="HEQRo_perm_3TM"/>
    <property type="match status" value="1"/>
</dbReference>
<dbReference type="InterPro" id="IPR000515">
    <property type="entry name" value="MetI-like"/>
</dbReference>
<evidence type="ECO:0000256" key="5">
    <source>
        <dbReference type="ARBA" id="ARBA00022970"/>
    </source>
</evidence>
<feature type="transmembrane region" description="Helical" evidence="8">
    <location>
        <begin position="20"/>
        <end position="48"/>
    </location>
</feature>
<dbReference type="GO" id="GO:0006865">
    <property type="term" value="P:amino acid transport"/>
    <property type="evidence" value="ECO:0007669"/>
    <property type="project" value="UniProtKB-KW"/>
</dbReference>
<name>A0A371NX45_9MICO</name>
<dbReference type="RefSeq" id="WP_116240951.1">
    <property type="nucleotide sequence ID" value="NZ_QUAB01000015.1"/>
</dbReference>
<proteinExistence type="inferred from homology"/>
<dbReference type="InterPro" id="IPR043429">
    <property type="entry name" value="ArtM/GltK/GlnP/TcyL/YhdX-like"/>
</dbReference>
<dbReference type="InterPro" id="IPR035906">
    <property type="entry name" value="MetI-like_sf"/>
</dbReference>
<dbReference type="InterPro" id="IPR014341">
    <property type="entry name" value="Ectoine_EhuD"/>
</dbReference>
<dbReference type="GO" id="GO:0022857">
    <property type="term" value="F:transmembrane transporter activity"/>
    <property type="evidence" value="ECO:0007669"/>
    <property type="project" value="InterPro"/>
</dbReference>
<keyword evidence="4 8" id="KW-0812">Transmembrane</keyword>
<dbReference type="PANTHER" id="PTHR30614:SF0">
    <property type="entry name" value="L-CYSTINE TRANSPORT SYSTEM PERMEASE PROTEIN TCYL"/>
    <property type="match status" value="1"/>
</dbReference>
<feature type="domain" description="ABC transmembrane type-1" evidence="9">
    <location>
        <begin position="25"/>
        <end position="209"/>
    </location>
</feature>
<gene>
    <name evidence="10" type="primary">ehuD</name>
    <name evidence="10" type="ORF">DY023_03500</name>
</gene>
<evidence type="ECO:0000256" key="4">
    <source>
        <dbReference type="ARBA" id="ARBA00022692"/>
    </source>
</evidence>
<reference evidence="10 11" key="1">
    <citation type="submission" date="2018-08" db="EMBL/GenBank/DDBJ databases">
        <title>Isolation, diversity and antifungal activity of Actinobacteria from cow dung.</title>
        <authorList>
            <person name="Ling L."/>
        </authorList>
    </citation>
    <scope>NUCLEOTIDE SEQUENCE [LARGE SCALE GENOMIC DNA]</scope>
    <source>
        <strain evidence="10 11">NEAU-LLE</strain>
    </source>
</reference>
<dbReference type="Proteomes" id="UP000262172">
    <property type="component" value="Unassembled WGS sequence"/>
</dbReference>
<dbReference type="OrthoDB" id="9814902at2"/>
<evidence type="ECO:0000256" key="2">
    <source>
        <dbReference type="ARBA" id="ARBA00022448"/>
    </source>
</evidence>
<dbReference type="Gene3D" id="1.10.3720.10">
    <property type="entry name" value="MetI-like"/>
    <property type="match status" value="1"/>
</dbReference>
<organism evidence="10 11">
    <name type="scientific">Microbacterium bovistercoris</name>
    <dbReference type="NCBI Taxonomy" id="2293570"/>
    <lineage>
        <taxon>Bacteria</taxon>
        <taxon>Bacillati</taxon>
        <taxon>Actinomycetota</taxon>
        <taxon>Actinomycetes</taxon>
        <taxon>Micrococcales</taxon>
        <taxon>Microbacteriaceae</taxon>
        <taxon>Microbacterium</taxon>
    </lineage>
</organism>
<comment type="caution">
    <text evidence="10">The sequence shown here is derived from an EMBL/GenBank/DDBJ whole genome shotgun (WGS) entry which is preliminary data.</text>
</comment>
<accession>A0A371NX45</accession>
<comment type="subcellular location">
    <subcellularLocation>
        <location evidence="1 8">Cell membrane</location>
        <topology evidence="1 8">Multi-pass membrane protein</topology>
    </subcellularLocation>
</comment>
<keyword evidence="2 8" id="KW-0813">Transport</keyword>
<keyword evidence="7 8" id="KW-0472">Membrane</keyword>
<dbReference type="GO" id="GO:0043190">
    <property type="term" value="C:ATP-binding cassette (ABC) transporter complex"/>
    <property type="evidence" value="ECO:0007669"/>
    <property type="project" value="InterPro"/>
</dbReference>
<keyword evidence="11" id="KW-1185">Reference proteome</keyword>
<dbReference type="SUPFAM" id="SSF161098">
    <property type="entry name" value="MetI-like"/>
    <property type="match status" value="1"/>
</dbReference>
<evidence type="ECO:0000313" key="10">
    <source>
        <dbReference type="EMBL" id="REJ07707.1"/>
    </source>
</evidence>
<dbReference type="NCBIfam" id="TIGR03003">
    <property type="entry name" value="ectoine_ehuD"/>
    <property type="match status" value="1"/>
</dbReference>
<evidence type="ECO:0000256" key="7">
    <source>
        <dbReference type="ARBA" id="ARBA00023136"/>
    </source>
</evidence>
<evidence type="ECO:0000259" key="9">
    <source>
        <dbReference type="PROSITE" id="PS50928"/>
    </source>
</evidence>
<comment type="similarity">
    <text evidence="8">Belongs to the binding-protein-dependent transport system permease family.</text>
</comment>
<dbReference type="CDD" id="cd06261">
    <property type="entry name" value="TM_PBP2"/>
    <property type="match status" value="1"/>
</dbReference>
<dbReference type="PROSITE" id="PS50928">
    <property type="entry name" value="ABC_TM1"/>
    <property type="match status" value="1"/>
</dbReference>
<keyword evidence="6 8" id="KW-1133">Transmembrane helix</keyword>
<dbReference type="EMBL" id="QUAB01000015">
    <property type="protein sequence ID" value="REJ07707.1"/>
    <property type="molecule type" value="Genomic_DNA"/>
</dbReference>
<evidence type="ECO:0000256" key="6">
    <source>
        <dbReference type="ARBA" id="ARBA00022989"/>
    </source>
</evidence>
<dbReference type="AlphaFoldDB" id="A0A371NX45"/>
<evidence type="ECO:0000256" key="3">
    <source>
        <dbReference type="ARBA" id="ARBA00022475"/>
    </source>
</evidence>
<dbReference type="PANTHER" id="PTHR30614">
    <property type="entry name" value="MEMBRANE COMPONENT OF AMINO ACID ABC TRANSPORTER"/>
    <property type="match status" value="1"/>
</dbReference>
<feature type="transmembrane region" description="Helical" evidence="8">
    <location>
        <begin position="185"/>
        <end position="203"/>
    </location>
</feature>
<evidence type="ECO:0000313" key="11">
    <source>
        <dbReference type="Proteomes" id="UP000262172"/>
    </source>
</evidence>
<evidence type="ECO:0000256" key="8">
    <source>
        <dbReference type="RuleBase" id="RU363032"/>
    </source>
</evidence>
<protein>
    <submittedName>
        <fullName evidence="10">Ectoine/hydroxyectoine ABC transporter permease subunit EhuD</fullName>
    </submittedName>
</protein>
<dbReference type="InterPro" id="IPR010065">
    <property type="entry name" value="AA_ABC_transptr_permease_3TM"/>
</dbReference>
<keyword evidence="5" id="KW-0029">Amino-acid transport</keyword>
<evidence type="ECO:0000256" key="1">
    <source>
        <dbReference type="ARBA" id="ARBA00004651"/>
    </source>
</evidence>
<dbReference type="Pfam" id="PF00528">
    <property type="entry name" value="BPD_transp_1"/>
    <property type="match status" value="1"/>
</dbReference>